<feature type="repeat" description="TPR" evidence="1">
    <location>
        <begin position="13"/>
        <end position="46"/>
    </location>
</feature>
<evidence type="ECO:0000313" key="3">
    <source>
        <dbReference type="Proteomes" id="UP000184206"/>
    </source>
</evidence>
<dbReference type="Gene3D" id="1.25.40.10">
    <property type="entry name" value="Tetratricopeptide repeat domain"/>
    <property type="match status" value="1"/>
</dbReference>
<dbReference type="EMBL" id="FRCF01000004">
    <property type="protein sequence ID" value="SHM01083.1"/>
    <property type="molecule type" value="Genomic_DNA"/>
</dbReference>
<evidence type="ECO:0000313" key="2">
    <source>
        <dbReference type="EMBL" id="SHM01083.1"/>
    </source>
</evidence>
<keyword evidence="3" id="KW-1185">Reference proteome</keyword>
<organism evidence="2 3">
    <name type="scientific">Lacicoccus alkaliphilus DSM 16010</name>
    <dbReference type="NCBI Taxonomy" id="1123231"/>
    <lineage>
        <taxon>Bacteria</taxon>
        <taxon>Bacillati</taxon>
        <taxon>Bacillota</taxon>
        <taxon>Bacilli</taxon>
        <taxon>Bacillales</taxon>
        <taxon>Salinicoccaceae</taxon>
        <taxon>Lacicoccus</taxon>
    </lineage>
</organism>
<sequence length="473" mass="56118">MNDRKIIPFTQSGSFYFNQGLKKIDQQKKKDALKNFERAYNTDEDNLAYLSQYVYLLAENGRHAEAEYLLINKFIQHHYDAEFYFILSQLFVISNDPNKSFLFGVEYAKHFPEAGYHEELENMFDLAIEDEDEVEKEAERFVSHHIFQHLFMNARIDESLEYLSTLPPGLQEERTFRNLKAMAYLFLNKFDEAYELLQQLHMEDKTDMHALSHLTLLYYHTGQQEEFESNLKKLEVVEPLDDDSRFKVGLVLNFLKQYPRSYELLYPLYKGQQFVSFQLLHALSFASYHTDRIEEARMFWEKMQNFHKVSDAFSPWEKEKAAELITVTAETHLHEDDVHLRLLGLYKLHLIRPRETILGHPVWETIEAMDDYEKLYVTFLFQGVKLVRLGKMHNGLEILRSAGYGSDEDLLQWMDTFHLLYDKIKDFEDISSLVAATMYLYPQGRKITKKRMTEEFGITAYRLNKAIDIIRQI</sequence>
<gene>
    <name evidence="2" type="ORF">SAMN02745189_01389</name>
</gene>
<name>A0A1M7FAT5_9BACL</name>
<dbReference type="Proteomes" id="UP000184206">
    <property type="component" value="Unassembled WGS sequence"/>
</dbReference>
<dbReference type="AlphaFoldDB" id="A0A1M7FAT5"/>
<dbReference type="SUPFAM" id="SSF48452">
    <property type="entry name" value="TPR-like"/>
    <property type="match status" value="2"/>
</dbReference>
<dbReference type="RefSeq" id="WP_072709724.1">
    <property type="nucleotide sequence ID" value="NZ_FRCF01000004.1"/>
</dbReference>
<protein>
    <recommendedName>
        <fullName evidence="4">Tetratricopeptide repeat-containing protein</fullName>
    </recommendedName>
</protein>
<proteinExistence type="predicted"/>
<evidence type="ECO:0008006" key="4">
    <source>
        <dbReference type="Google" id="ProtNLM"/>
    </source>
</evidence>
<dbReference type="STRING" id="1123231.SAMN02745189_01389"/>
<reference evidence="2 3" key="1">
    <citation type="submission" date="2016-11" db="EMBL/GenBank/DDBJ databases">
        <authorList>
            <person name="Jaros S."/>
            <person name="Januszkiewicz K."/>
            <person name="Wedrychowicz H."/>
        </authorList>
    </citation>
    <scope>NUCLEOTIDE SEQUENCE [LARGE SCALE GENOMIC DNA]</scope>
    <source>
        <strain evidence="2 3">DSM 16010</strain>
    </source>
</reference>
<evidence type="ECO:0000256" key="1">
    <source>
        <dbReference type="PROSITE-ProRule" id="PRU00339"/>
    </source>
</evidence>
<keyword evidence="1" id="KW-0802">TPR repeat</keyword>
<dbReference type="PROSITE" id="PS50005">
    <property type="entry name" value="TPR"/>
    <property type="match status" value="1"/>
</dbReference>
<dbReference type="OrthoDB" id="2418389at2"/>
<accession>A0A1M7FAT5</accession>
<dbReference type="InterPro" id="IPR011990">
    <property type="entry name" value="TPR-like_helical_dom_sf"/>
</dbReference>
<dbReference type="InterPro" id="IPR019734">
    <property type="entry name" value="TPR_rpt"/>
</dbReference>